<sequence length="311" mass="33780">MSEGGKPGTGLKGFGSYAAIVAAHIGPGCVASSTPPAGGDDSRSADFEFRFGANGVRYFPAGGPPAYINIGGRRTPLGDWLADNPPWVHFANGAVLLDNELFFPQGMTGRIPYPRERIAAWDWTGTAIRKESQKAQKRPDAVQHKVIRHLLAQTGNEAFDIVFDDDDAGEAADVVAIRATPDCIVVHLYHCKYSEGAKPGARLDDLYVVCGQAQKCVRWRDDAEALFRHLLSREGKRLAWAAPSRFERGNLVALRKLESMIRSAEREFAVFIVQPGLSRAEAGGEHLELLAATETYLMETSGMLLGVIASQ</sequence>
<protein>
    <recommendedName>
        <fullName evidence="3">Restriction endonuclease</fullName>
    </recommendedName>
</protein>
<evidence type="ECO:0008006" key="3">
    <source>
        <dbReference type="Google" id="ProtNLM"/>
    </source>
</evidence>
<reference evidence="2" key="1">
    <citation type="submission" date="2017-10" db="EMBL/GenBank/DDBJ databases">
        <authorList>
            <person name="Toshchakov S.V."/>
            <person name="Goeva M.A."/>
        </authorList>
    </citation>
    <scope>NUCLEOTIDE SEQUENCE [LARGE SCALE GENOMIC DNA]</scope>
    <source>
        <strain evidence="2">JR1/69-1-13</strain>
    </source>
</reference>
<dbReference type="EMBL" id="PDOA01000010">
    <property type="protein sequence ID" value="PWC27960.1"/>
    <property type="molecule type" value="Genomic_DNA"/>
</dbReference>
<organism evidence="1 2">
    <name type="scientific">Teichococcus aestuarii</name>
    <dbReference type="NCBI Taxonomy" id="568898"/>
    <lineage>
        <taxon>Bacteria</taxon>
        <taxon>Pseudomonadati</taxon>
        <taxon>Pseudomonadota</taxon>
        <taxon>Alphaproteobacteria</taxon>
        <taxon>Acetobacterales</taxon>
        <taxon>Roseomonadaceae</taxon>
        <taxon>Roseomonas</taxon>
    </lineage>
</organism>
<gene>
    <name evidence="1" type="ORF">CR165_15185</name>
</gene>
<dbReference type="Proteomes" id="UP000245048">
    <property type="component" value="Unassembled WGS sequence"/>
</dbReference>
<name>A0A2U1V234_9PROT</name>
<evidence type="ECO:0000313" key="2">
    <source>
        <dbReference type="Proteomes" id="UP000245048"/>
    </source>
</evidence>
<proteinExistence type="predicted"/>
<evidence type="ECO:0000313" key="1">
    <source>
        <dbReference type="EMBL" id="PWC27960.1"/>
    </source>
</evidence>
<keyword evidence="2" id="KW-1185">Reference proteome</keyword>
<comment type="caution">
    <text evidence="1">The sequence shown here is derived from an EMBL/GenBank/DDBJ whole genome shotgun (WGS) entry which is preliminary data.</text>
</comment>
<accession>A0A2U1V234</accession>
<dbReference type="AlphaFoldDB" id="A0A2U1V234"/>
<dbReference type="OrthoDB" id="5194627at2"/>
<dbReference type="RefSeq" id="WP_109517846.1">
    <property type="nucleotide sequence ID" value="NZ_PDOA01000010.1"/>
</dbReference>